<dbReference type="InParanoid" id="A0A1J7J7F3"/>
<gene>
    <name evidence="2" type="ORF">CONLIGDRAFT_684965</name>
</gene>
<reference evidence="2 3" key="1">
    <citation type="submission" date="2016-10" db="EMBL/GenBank/DDBJ databases">
        <title>Draft genome sequence of Coniochaeta ligniaria NRRL30616, a lignocellulolytic fungus for bioabatement of inhibitors in plant biomass hydrolysates.</title>
        <authorList>
            <consortium name="DOE Joint Genome Institute"/>
            <person name="Jimenez D.J."/>
            <person name="Hector R.E."/>
            <person name="Riley R."/>
            <person name="Sun H."/>
            <person name="Grigoriev I.V."/>
            <person name="Van Elsas J.D."/>
            <person name="Nichols N.N."/>
        </authorList>
    </citation>
    <scope>NUCLEOTIDE SEQUENCE [LARGE SCALE GENOMIC DNA]</scope>
    <source>
        <strain evidence="2 3">NRRL 30616</strain>
    </source>
</reference>
<dbReference type="AlphaFoldDB" id="A0A1J7J7F3"/>
<evidence type="ECO:0000256" key="1">
    <source>
        <dbReference type="SAM" id="MobiDB-lite"/>
    </source>
</evidence>
<proteinExistence type="predicted"/>
<dbReference type="Proteomes" id="UP000182658">
    <property type="component" value="Unassembled WGS sequence"/>
</dbReference>
<organism evidence="2 3">
    <name type="scientific">Coniochaeta ligniaria NRRL 30616</name>
    <dbReference type="NCBI Taxonomy" id="1408157"/>
    <lineage>
        <taxon>Eukaryota</taxon>
        <taxon>Fungi</taxon>
        <taxon>Dikarya</taxon>
        <taxon>Ascomycota</taxon>
        <taxon>Pezizomycotina</taxon>
        <taxon>Sordariomycetes</taxon>
        <taxon>Sordariomycetidae</taxon>
        <taxon>Coniochaetales</taxon>
        <taxon>Coniochaetaceae</taxon>
        <taxon>Coniochaeta</taxon>
    </lineage>
</organism>
<evidence type="ECO:0000313" key="2">
    <source>
        <dbReference type="EMBL" id="OIW25092.1"/>
    </source>
</evidence>
<feature type="region of interest" description="Disordered" evidence="1">
    <location>
        <begin position="305"/>
        <end position="324"/>
    </location>
</feature>
<feature type="region of interest" description="Disordered" evidence="1">
    <location>
        <begin position="181"/>
        <end position="238"/>
    </location>
</feature>
<evidence type="ECO:0000313" key="3">
    <source>
        <dbReference type="Proteomes" id="UP000182658"/>
    </source>
</evidence>
<keyword evidence="3" id="KW-1185">Reference proteome</keyword>
<name>A0A1J7J7F3_9PEZI</name>
<sequence length="483" mass="53923">MDWQRRQGRYLTTAEIAASLSEETMKRGEGPCVFKIGRTTGHTSGRLHCIYPSVTVPHTIDQSKVEVKGQAIAICKHGSGAAFAMSGHWDVDTPDFTPPLPLVYIPQPFVPRPAQQASFEESEARSVAVKLEETDEDLFELWEIPEWPVATFKTFASCPEKKRHADRDCTYCTSKKCPTCIKSSGKGHQKKECPHNVSQKPRRHDVFFRISQQQRNSNNDSNSNNDDNANNGNQQHFAAPGNLLNRFQVQQGFIDNGAAIAQMHGSFHGNHAAVPGHTFGGQMHRLTRKKQMLKQRMRELLRPGQLGDADGTATNPSPPDVTPNILPSHQYRFVTQASVMSTRTWNIRKKVRVVAAMAYLYMPMTVAAHARAELYERLVQSITESLQKSMTSVEDDTVKAADFGNQTLATMVSRLEHLKKSVTADLATALKAVGELCSEARWAVWKEELDEDRGPQGLAYRYTHSMHEFGQKLASTCRTSTNG</sequence>
<accession>A0A1J7J7F3</accession>
<protein>
    <submittedName>
        <fullName evidence="2">Uncharacterized protein</fullName>
    </submittedName>
</protein>
<dbReference type="EMBL" id="KV875102">
    <property type="protein sequence ID" value="OIW25092.1"/>
    <property type="molecule type" value="Genomic_DNA"/>
</dbReference>
<feature type="compositionally biased region" description="Low complexity" evidence="1">
    <location>
        <begin position="211"/>
        <end position="235"/>
    </location>
</feature>